<name>A0ABY8VEG8_9CORY</name>
<feature type="transmembrane region" description="Helical" evidence="1">
    <location>
        <begin position="21"/>
        <end position="46"/>
    </location>
</feature>
<reference evidence="2 3" key="1">
    <citation type="submission" date="2023-05" db="EMBL/GenBank/DDBJ databases">
        <title>Corynebacterium suedekumii sp. nov. and Corynebacterium breve sp. nov. isolated from raw cow's milk.</title>
        <authorList>
            <person name="Baer M.K."/>
            <person name="Mehl L."/>
            <person name="Hellmuth R."/>
            <person name="Marke G."/>
            <person name="Lipski A."/>
        </authorList>
    </citation>
    <scope>NUCLEOTIDE SEQUENCE [LARGE SCALE GENOMIC DNA]</scope>
    <source>
        <strain evidence="2 3">R4</strain>
    </source>
</reference>
<feature type="transmembrane region" description="Helical" evidence="1">
    <location>
        <begin position="388"/>
        <end position="410"/>
    </location>
</feature>
<evidence type="ECO:0000313" key="2">
    <source>
        <dbReference type="EMBL" id="WIM67492.1"/>
    </source>
</evidence>
<dbReference type="Proteomes" id="UP001225598">
    <property type="component" value="Chromosome"/>
</dbReference>
<keyword evidence="3" id="KW-1185">Reference proteome</keyword>
<evidence type="ECO:0000313" key="3">
    <source>
        <dbReference type="Proteomes" id="UP001225598"/>
    </source>
</evidence>
<keyword evidence="1" id="KW-1133">Transmembrane helix</keyword>
<dbReference type="Pfam" id="PF11271">
    <property type="entry name" value="PorA"/>
    <property type="match status" value="1"/>
</dbReference>
<dbReference type="InterPro" id="IPR021424">
    <property type="entry name" value="PorA"/>
</dbReference>
<dbReference type="EMBL" id="CP126969">
    <property type="protein sequence ID" value="WIM67492.1"/>
    <property type="molecule type" value="Genomic_DNA"/>
</dbReference>
<gene>
    <name evidence="2" type="ORF">QP027_10370</name>
</gene>
<proteinExistence type="predicted"/>
<keyword evidence="1" id="KW-0812">Transmembrane</keyword>
<accession>A0ABY8VEG8</accession>
<sequence length="420" mass="46322">MTQPTCDITPGIDLGKNRRAMITAAIVALVAILVGNLLPPVIIFGMKMIPQGKEYHTTMVAQEAIILDPTATVPAGNGGAPTPEPHCLIPEEITASCYQATGPSTSKRTTTTSTADKFMETNVDSLVQVSVKGVPVAEMADHQRLNRDSAYPVADPVAKKTVSVPALGTGVRVAPHVQEGLQPFFPFAPERRSYLYSDQLISVPVSLDYVGTKDVEGIRTYEYSAETDPTNLFTAIATATMENPNQEELAAIAERSVPELFQMMLDVDAATAERFNEFTKGPAQRYYSEEEMQYFGYLPDQQLTMVPFYHVKRSFFVEPKTGTVLDQSNYVHIYFAPSDLDAKTLADENMRNINRVMFEADYRFDETTKASQLDLARPKMLELRALQVFAWIAGVVAFIAIAVFVALLICRRRAIAKAEA</sequence>
<protein>
    <submittedName>
        <fullName evidence="2">Porin PorA family protein</fullName>
    </submittedName>
</protein>
<keyword evidence="1" id="KW-0472">Membrane</keyword>
<evidence type="ECO:0000256" key="1">
    <source>
        <dbReference type="SAM" id="Phobius"/>
    </source>
</evidence>
<organism evidence="2 3">
    <name type="scientific">Corynebacterium breve</name>
    <dbReference type="NCBI Taxonomy" id="3049799"/>
    <lineage>
        <taxon>Bacteria</taxon>
        <taxon>Bacillati</taxon>
        <taxon>Actinomycetota</taxon>
        <taxon>Actinomycetes</taxon>
        <taxon>Mycobacteriales</taxon>
        <taxon>Corynebacteriaceae</taxon>
        <taxon>Corynebacterium</taxon>
    </lineage>
</organism>
<dbReference type="RefSeq" id="WP_284824629.1">
    <property type="nucleotide sequence ID" value="NZ_CP126969.1"/>
</dbReference>